<dbReference type="Proteomes" id="UP000252345">
    <property type="component" value="Unassembled WGS sequence"/>
</dbReference>
<evidence type="ECO:0000313" key="1">
    <source>
        <dbReference type="EMBL" id="RBP99470.1"/>
    </source>
</evidence>
<evidence type="ECO:0000313" key="2">
    <source>
        <dbReference type="Proteomes" id="UP000252345"/>
    </source>
</evidence>
<gene>
    <name evidence="1" type="ORF">CRD59_03640</name>
</gene>
<accession>A0A366KCL5</accession>
<comment type="caution">
    <text evidence="1">The sequence shown here is derived from an EMBL/GenBank/DDBJ whole genome shotgun (WGS) entry which is preliminary data.</text>
</comment>
<proteinExistence type="predicted"/>
<dbReference type="AlphaFoldDB" id="A0A366KCL5"/>
<keyword evidence="1" id="KW-0436">Ligase</keyword>
<sequence>MQPPQYLHVTLQRLNLYRDQLSEDQWLSFLGALDAAAQSVSEFKLGFSLPRVHGEAVEAFGTPRRGWDNLVDAIRTALGRAGFQTALTDPPFGPHYTFAYCTADTGQENDTHIQKVLDQVCQPQSMVVDSMHLVAVNQYPDEGVFRFDRLHSWPLKPKVS</sequence>
<protein>
    <submittedName>
        <fullName evidence="1">2'-5' RNA ligase</fullName>
    </submittedName>
</protein>
<name>A0A366KCL5_9BIFI</name>
<keyword evidence="2" id="KW-1185">Reference proteome</keyword>
<dbReference type="EMBL" id="PDCH01000005">
    <property type="protein sequence ID" value="RBP99470.1"/>
    <property type="molecule type" value="Genomic_DNA"/>
</dbReference>
<reference evidence="1 2" key="1">
    <citation type="submission" date="2017-10" db="EMBL/GenBank/DDBJ databases">
        <title>Bifidobacterium xylocopum sp. nov. and Bifidobacterium aemilianum sp. nov., from the carpenter bee (Xylocopa violacea) digestive tract.</title>
        <authorList>
            <person name="Alberoni D."/>
            <person name="Baffoni L."/>
            <person name="Di Gioia D."/>
            <person name="Gaggia F."/>
            <person name="Biavati B."/>
        </authorList>
    </citation>
    <scope>NUCLEOTIDE SEQUENCE [LARGE SCALE GENOMIC DNA]</scope>
    <source>
        <strain evidence="1 2">XV2</strain>
    </source>
</reference>
<dbReference type="InterPro" id="IPR009097">
    <property type="entry name" value="Cyclic_Pdiesterase"/>
</dbReference>
<organism evidence="1 2">
    <name type="scientific">Bifidobacterium xylocopae</name>
    <dbReference type="NCBI Taxonomy" id="2493119"/>
    <lineage>
        <taxon>Bacteria</taxon>
        <taxon>Bacillati</taxon>
        <taxon>Actinomycetota</taxon>
        <taxon>Actinomycetes</taxon>
        <taxon>Bifidobacteriales</taxon>
        <taxon>Bifidobacteriaceae</taxon>
        <taxon>Bifidobacterium</taxon>
    </lineage>
</organism>
<dbReference type="GO" id="GO:0016874">
    <property type="term" value="F:ligase activity"/>
    <property type="evidence" value="ECO:0007669"/>
    <property type="project" value="UniProtKB-KW"/>
</dbReference>
<dbReference type="SUPFAM" id="SSF55144">
    <property type="entry name" value="LigT-like"/>
    <property type="match status" value="1"/>
</dbReference>
<dbReference type="Gene3D" id="3.90.1140.10">
    <property type="entry name" value="Cyclic phosphodiesterase"/>
    <property type="match status" value="1"/>
</dbReference>